<dbReference type="GO" id="GO:0016740">
    <property type="term" value="F:transferase activity"/>
    <property type="evidence" value="ECO:0007669"/>
    <property type="project" value="UniProtKB-KW"/>
</dbReference>
<dbReference type="Proteomes" id="UP000572051">
    <property type="component" value="Unassembled WGS sequence"/>
</dbReference>
<evidence type="ECO:0000313" key="3">
    <source>
        <dbReference type="Proteomes" id="UP000572051"/>
    </source>
</evidence>
<protein>
    <submittedName>
        <fullName evidence="2">Glycosyltransferase involved in cell wall biosynthesis</fullName>
    </submittedName>
</protein>
<dbReference type="EMBL" id="JACCFS010000001">
    <property type="protein sequence ID" value="NYJ36480.1"/>
    <property type="molecule type" value="Genomic_DNA"/>
</dbReference>
<keyword evidence="2" id="KW-0808">Transferase</keyword>
<dbReference type="SUPFAM" id="SSF53756">
    <property type="entry name" value="UDP-Glycosyltransferase/glycogen phosphorylase"/>
    <property type="match status" value="1"/>
</dbReference>
<comment type="caution">
    <text evidence="2">The sequence shown here is derived from an EMBL/GenBank/DDBJ whole genome shotgun (WGS) entry which is preliminary data.</text>
</comment>
<dbReference type="RefSeq" id="WP_179826407.1">
    <property type="nucleotide sequence ID" value="NZ_JACCFS010000001.1"/>
</dbReference>
<feature type="region of interest" description="Disordered" evidence="1">
    <location>
        <begin position="431"/>
        <end position="524"/>
    </location>
</feature>
<feature type="compositionally biased region" description="Polar residues" evidence="1">
    <location>
        <begin position="468"/>
        <end position="480"/>
    </location>
</feature>
<feature type="compositionally biased region" description="Low complexity" evidence="1">
    <location>
        <begin position="442"/>
        <end position="454"/>
    </location>
</feature>
<feature type="compositionally biased region" description="Low complexity" evidence="1">
    <location>
        <begin position="494"/>
        <end position="505"/>
    </location>
</feature>
<evidence type="ECO:0000256" key="1">
    <source>
        <dbReference type="SAM" id="MobiDB-lite"/>
    </source>
</evidence>
<feature type="compositionally biased region" description="Basic and acidic residues" evidence="1">
    <location>
        <begin position="431"/>
        <end position="441"/>
    </location>
</feature>
<evidence type="ECO:0000313" key="2">
    <source>
        <dbReference type="EMBL" id="NYJ36480.1"/>
    </source>
</evidence>
<dbReference type="Gene3D" id="3.40.50.2000">
    <property type="entry name" value="Glycogen Phosphorylase B"/>
    <property type="match status" value="1"/>
</dbReference>
<proteinExistence type="predicted"/>
<gene>
    <name evidence="2" type="ORF">HNR10_004361</name>
</gene>
<dbReference type="Pfam" id="PF20706">
    <property type="entry name" value="GT4-conflict"/>
    <property type="match status" value="1"/>
</dbReference>
<organism evidence="2 3">
    <name type="scientific">Nocardiopsis aegyptia</name>
    <dbReference type="NCBI Taxonomy" id="220378"/>
    <lineage>
        <taxon>Bacteria</taxon>
        <taxon>Bacillati</taxon>
        <taxon>Actinomycetota</taxon>
        <taxon>Actinomycetes</taxon>
        <taxon>Streptosporangiales</taxon>
        <taxon>Nocardiopsidaceae</taxon>
        <taxon>Nocardiopsis</taxon>
    </lineage>
</organism>
<feature type="compositionally biased region" description="Basic and acidic residues" evidence="1">
    <location>
        <begin position="455"/>
        <end position="467"/>
    </location>
</feature>
<dbReference type="AlphaFoldDB" id="A0A7Z0JCI6"/>
<sequence>MALVREAVVGNAGHDWVNRYERRCLAVLHSARQEDGGDVLNHMLLTGLAHEMRVTLLTVGAFGDFGQVDVVTLPRSGGPVGATQARIALREAISHAGPAGIGLPSDPRHFEVVLGSGWISGEAANLVRRAYYPSAITVNGLHIDPVGVGRAQGDAVSGRVMARTHREVFKASDMVFAPGPKAARDARWLLGEEHPLSRTLVHELIPGVTPATPASKRRGDSFEILMLGRVEDRNKGALDVARAVGDLLRWSDQRVRLTLRGVPPAQVPSFQAFMEGVVGEAGAARVLPFTTQRARIGADIDAADALITASETGAYGLVAGECAARGKPFLVARGNGNGFVELLTCRREMTAGSAFVVEDSGTVSSYGRIMGPARPYAGPRHRVLAHAIARLVDDYDRMAGHARNLRSALAAYTPANMAQAFAEAVQRAVVGDRRRPDRRPAADSSARRASLRSACRGEKPCPQHDCRSSQVRGTAWSSRGPSTCPPWSWRPPRRASASRCSGPRPSGRRHGHLSARRPEALCRP</sequence>
<keyword evidence="3" id="KW-1185">Reference proteome</keyword>
<feature type="compositionally biased region" description="Basic residues" evidence="1">
    <location>
        <begin position="506"/>
        <end position="515"/>
    </location>
</feature>
<reference evidence="2 3" key="1">
    <citation type="submission" date="2020-07" db="EMBL/GenBank/DDBJ databases">
        <title>Sequencing the genomes of 1000 actinobacteria strains.</title>
        <authorList>
            <person name="Klenk H.-P."/>
        </authorList>
    </citation>
    <scope>NUCLEOTIDE SEQUENCE [LARGE SCALE GENOMIC DNA]</scope>
    <source>
        <strain evidence="2 3">DSM 44442</strain>
    </source>
</reference>
<name>A0A7Z0JCI6_9ACTN</name>
<accession>A0A7Z0JCI6</accession>